<name>A0ABQ9IF99_9NEOP</name>
<feature type="region of interest" description="Disordered" evidence="1">
    <location>
        <begin position="74"/>
        <end position="107"/>
    </location>
</feature>
<dbReference type="Proteomes" id="UP001159363">
    <property type="component" value="Chromosome 1"/>
</dbReference>
<evidence type="ECO:0000313" key="3">
    <source>
        <dbReference type="Proteomes" id="UP001159363"/>
    </source>
</evidence>
<evidence type="ECO:0000313" key="2">
    <source>
        <dbReference type="EMBL" id="KAJ8895332.1"/>
    </source>
</evidence>
<comment type="caution">
    <text evidence="2">The sequence shown here is derived from an EMBL/GenBank/DDBJ whole genome shotgun (WGS) entry which is preliminary data.</text>
</comment>
<feature type="region of interest" description="Disordered" evidence="1">
    <location>
        <begin position="265"/>
        <end position="293"/>
    </location>
</feature>
<dbReference type="EMBL" id="JARBHB010000001">
    <property type="protein sequence ID" value="KAJ8895332.1"/>
    <property type="molecule type" value="Genomic_DNA"/>
</dbReference>
<evidence type="ECO:0000256" key="1">
    <source>
        <dbReference type="SAM" id="MobiDB-lite"/>
    </source>
</evidence>
<accession>A0ABQ9IF99</accession>
<proteinExistence type="predicted"/>
<sequence length="467" mass="50836">MYENYDVKLGGFSVRSSVEYSLLQYDRGRDGVVVRLPASHQGEPGSIPGGVAPGFSHVEILLDGVAGRRVFSGISRPSRPCTPAQLQTRLTPPPRSAAETTLLSTAQSSRHSITHHSLIRLLSARQDLISGRIYFLPPVNFKSESGKAGITITRQSGKTAPTRTNIFHQSIRSKVTPTNAAPTKPPRLLVFGENFDRVPIAKLILHGRANKRLPLTQLPPDFIKPSLLAAPPPLSYHSQSSPTPTRTQFDCAGFSVLRSSSWRVDAPQHDPKAAVHKSRVGGNGTSSGDSCLRGSPATGWRQPLLRFPARIKYAPRPIDVAGYAEEANMLKRTCGAKDHLSPEGRVGFYCVSGLTPDAYKEGIMQGITYRGKEGLDSHGLHFGAMNTSLSELRSSINYEEQGENRDRVFGNMPLVSRVGKASREETWSLLFCNMMPAVTREVFGRLSGDGSCAIGPLPPDLFCEPEN</sequence>
<reference evidence="2 3" key="1">
    <citation type="submission" date="2023-02" db="EMBL/GenBank/DDBJ databases">
        <title>LHISI_Scaffold_Assembly.</title>
        <authorList>
            <person name="Stuart O.P."/>
            <person name="Cleave R."/>
            <person name="Magrath M.J.L."/>
            <person name="Mikheyev A.S."/>
        </authorList>
    </citation>
    <scope>NUCLEOTIDE SEQUENCE [LARGE SCALE GENOMIC DNA]</scope>
    <source>
        <strain evidence="2">Daus_M_001</strain>
        <tissue evidence="2">Leg muscle</tissue>
    </source>
</reference>
<feature type="compositionally biased region" description="Polar residues" evidence="1">
    <location>
        <begin position="98"/>
        <end position="107"/>
    </location>
</feature>
<protein>
    <submittedName>
        <fullName evidence="2">Uncharacterized protein</fullName>
    </submittedName>
</protein>
<organism evidence="2 3">
    <name type="scientific">Dryococelus australis</name>
    <dbReference type="NCBI Taxonomy" id="614101"/>
    <lineage>
        <taxon>Eukaryota</taxon>
        <taxon>Metazoa</taxon>
        <taxon>Ecdysozoa</taxon>
        <taxon>Arthropoda</taxon>
        <taxon>Hexapoda</taxon>
        <taxon>Insecta</taxon>
        <taxon>Pterygota</taxon>
        <taxon>Neoptera</taxon>
        <taxon>Polyneoptera</taxon>
        <taxon>Phasmatodea</taxon>
        <taxon>Verophasmatodea</taxon>
        <taxon>Anareolatae</taxon>
        <taxon>Phasmatidae</taxon>
        <taxon>Eurycanthinae</taxon>
        <taxon>Dryococelus</taxon>
    </lineage>
</organism>
<gene>
    <name evidence="2" type="ORF">PR048_000658</name>
</gene>
<keyword evidence="3" id="KW-1185">Reference proteome</keyword>